<dbReference type="InterPro" id="IPR008978">
    <property type="entry name" value="HSP20-like_chaperone"/>
</dbReference>
<dbReference type="PANTHER" id="PTHR12967">
    <property type="entry name" value="PROTEIN SHQ1 HOMOLOG"/>
    <property type="match status" value="1"/>
</dbReference>
<proteinExistence type="inferred from homology"/>
<evidence type="ECO:0000259" key="3">
    <source>
        <dbReference type="PROSITE" id="PS51203"/>
    </source>
</evidence>
<dbReference type="Gene3D" id="2.60.40.790">
    <property type="match status" value="1"/>
</dbReference>
<keyword evidence="5" id="KW-1185">Reference proteome</keyword>
<evidence type="ECO:0000313" key="5">
    <source>
        <dbReference type="Proteomes" id="UP001381693"/>
    </source>
</evidence>
<dbReference type="PANTHER" id="PTHR12967:SF0">
    <property type="entry name" value="PROTEIN SHQ1 HOMOLOG"/>
    <property type="match status" value="1"/>
</dbReference>
<gene>
    <name evidence="4" type="primary">SHQ1_2</name>
    <name evidence="4" type="ORF">SK128_010490</name>
</gene>
<evidence type="ECO:0000256" key="1">
    <source>
        <dbReference type="ARBA" id="ARBA00005607"/>
    </source>
</evidence>
<dbReference type="Pfam" id="PF04925">
    <property type="entry name" value="SHQ1"/>
    <property type="match status" value="1"/>
</dbReference>
<dbReference type="AlphaFoldDB" id="A0AAN8XLH4"/>
<dbReference type="Proteomes" id="UP001381693">
    <property type="component" value="Unassembled WGS sequence"/>
</dbReference>
<sequence length="297" mass="33844">MLTPKFEVQQDDQHLTIIIFAQYAQITDTEINIDGETFTFYSSPYYLRLTFSGKLVDSEQEEHSAKFDADRGAFVIICKKETPGQHFPNLDMLTTLLAPQGALGVNKPLIEVLDGQNKESGDEDDNEDFDWSYQQTLPEETIVTAGHKYGFGNTYTGVFASLQNELKGVVDIVDPDNKSSAQRREERLVSELNSFDEDHYLADYFEVDTAQQCVEFIPEFYSITSDEVQLTDQEKEDLLRLPLKEHLLDKGAKNVVYLGLVDILYAWSYNHRVTSGENCVESAWNIYKLSATLSWLD</sequence>
<dbReference type="PROSITE" id="PS51203">
    <property type="entry name" value="CS"/>
    <property type="match status" value="1"/>
</dbReference>
<organism evidence="4 5">
    <name type="scientific">Halocaridina rubra</name>
    <name type="common">Hawaiian red shrimp</name>
    <dbReference type="NCBI Taxonomy" id="373956"/>
    <lineage>
        <taxon>Eukaryota</taxon>
        <taxon>Metazoa</taxon>
        <taxon>Ecdysozoa</taxon>
        <taxon>Arthropoda</taxon>
        <taxon>Crustacea</taxon>
        <taxon>Multicrustacea</taxon>
        <taxon>Malacostraca</taxon>
        <taxon>Eumalacostraca</taxon>
        <taxon>Eucarida</taxon>
        <taxon>Decapoda</taxon>
        <taxon>Pleocyemata</taxon>
        <taxon>Caridea</taxon>
        <taxon>Atyoidea</taxon>
        <taxon>Atyidae</taxon>
        <taxon>Halocaridina</taxon>
    </lineage>
</organism>
<dbReference type="GO" id="GO:0016787">
    <property type="term" value="F:hydrolase activity"/>
    <property type="evidence" value="ECO:0007669"/>
    <property type="project" value="UniProtKB-KW"/>
</dbReference>
<dbReference type="Pfam" id="PF21413">
    <property type="entry name" value="SHQ1-like_CS"/>
    <property type="match status" value="1"/>
</dbReference>
<evidence type="ECO:0000313" key="4">
    <source>
        <dbReference type="EMBL" id="KAK7083808.1"/>
    </source>
</evidence>
<evidence type="ECO:0000256" key="2">
    <source>
        <dbReference type="ARBA" id="ARBA00013750"/>
    </source>
</evidence>
<dbReference type="GO" id="GO:0005654">
    <property type="term" value="C:nucleoplasm"/>
    <property type="evidence" value="ECO:0007669"/>
    <property type="project" value="TreeGrafter"/>
</dbReference>
<reference evidence="4 5" key="1">
    <citation type="submission" date="2023-11" db="EMBL/GenBank/DDBJ databases">
        <title>Halocaridina rubra genome assembly.</title>
        <authorList>
            <person name="Smith C."/>
        </authorList>
    </citation>
    <scope>NUCLEOTIDE SEQUENCE [LARGE SCALE GENOMIC DNA]</scope>
    <source>
        <strain evidence="4">EP-1</strain>
        <tissue evidence="4">Whole</tissue>
    </source>
</reference>
<protein>
    <recommendedName>
        <fullName evidence="2">Protein SHQ1 homolog</fullName>
    </recommendedName>
</protein>
<keyword evidence="4" id="KW-0378">Hydrolase</keyword>
<feature type="non-terminal residue" evidence="4">
    <location>
        <position position="297"/>
    </location>
</feature>
<comment type="caution">
    <text evidence="4">The sequence shown here is derived from an EMBL/GenBank/DDBJ whole genome shotgun (WGS) entry which is preliminary data.</text>
</comment>
<dbReference type="InterPro" id="IPR039742">
    <property type="entry name" value="Shq1"/>
</dbReference>
<dbReference type="InterPro" id="IPR048696">
    <property type="entry name" value="SHQ1-like_CS"/>
</dbReference>
<comment type="similarity">
    <text evidence="1">Belongs to the SHQ1 family.</text>
</comment>
<accession>A0AAN8XLH4</accession>
<dbReference type="InterPro" id="IPR007009">
    <property type="entry name" value="Shq1_C"/>
</dbReference>
<dbReference type="GO" id="GO:0000493">
    <property type="term" value="P:box H/ACA snoRNP assembly"/>
    <property type="evidence" value="ECO:0007669"/>
    <property type="project" value="InterPro"/>
</dbReference>
<name>A0AAN8XLH4_HALRR</name>
<dbReference type="InterPro" id="IPR007052">
    <property type="entry name" value="CS_dom"/>
</dbReference>
<dbReference type="GO" id="GO:0005737">
    <property type="term" value="C:cytoplasm"/>
    <property type="evidence" value="ECO:0007669"/>
    <property type="project" value="TreeGrafter"/>
</dbReference>
<dbReference type="EMBL" id="JAXCGZ010002523">
    <property type="protein sequence ID" value="KAK7083808.1"/>
    <property type="molecule type" value="Genomic_DNA"/>
</dbReference>
<dbReference type="GO" id="GO:0051082">
    <property type="term" value="F:unfolded protein binding"/>
    <property type="evidence" value="ECO:0007669"/>
    <property type="project" value="TreeGrafter"/>
</dbReference>
<feature type="domain" description="CS" evidence="3">
    <location>
        <begin position="1"/>
        <end position="91"/>
    </location>
</feature>